<protein>
    <recommendedName>
        <fullName evidence="3">Transposase</fullName>
    </recommendedName>
</protein>
<reference evidence="1 2" key="1">
    <citation type="submission" date="2015-07" db="EMBL/GenBank/DDBJ databases">
        <title>Bacillus zhangzhouensis sp. nov. and Bacillus nanhaiticus sp. nov.</title>
        <authorList>
            <person name="Liu Y."/>
            <person name="Lai Q."/>
            <person name="Shao Z."/>
        </authorList>
    </citation>
    <scope>NUCLEOTIDE SEQUENCE [LARGE SCALE GENOMIC DNA]</scope>
    <source>
        <strain evidence="1 2">NH7I_1</strain>
    </source>
</reference>
<gene>
    <name evidence="1" type="ORF">AKG37_17465</name>
</gene>
<dbReference type="EMBL" id="LGYN01000006">
    <property type="protein sequence ID" value="KPN14989.1"/>
    <property type="molecule type" value="Genomic_DNA"/>
</dbReference>
<evidence type="ECO:0008006" key="3">
    <source>
        <dbReference type="Google" id="ProtNLM"/>
    </source>
</evidence>
<sequence>MFFFYQHYFLMKKFAVKVACLFNIYTFFKGISHLYQRKRCKVSLIQKTLTIKANNTKNLERNLANQGMRFIFLIN</sequence>
<keyword evidence="2" id="KW-1185">Reference proteome</keyword>
<name>A0ABR5MWG7_9BACI</name>
<evidence type="ECO:0000313" key="2">
    <source>
        <dbReference type="Proteomes" id="UP000050272"/>
    </source>
</evidence>
<organism evidence="1 2">
    <name type="scientific">Bacillus australimaris</name>
    <dbReference type="NCBI Taxonomy" id="1326968"/>
    <lineage>
        <taxon>Bacteria</taxon>
        <taxon>Bacillati</taxon>
        <taxon>Bacillota</taxon>
        <taxon>Bacilli</taxon>
        <taxon>Bacillales</taxon>
        <taxon>Bacillaceae</taxon>
        <taxon>Bacillus</taxon>
    </lineage>
</organism>
<evidence type="ECO:0000313" key="1">
    <source>
        <dbReference type="EMBL" id="KPN14989.1"/>
    </source>
</evidence>
<proteinExistence type="predicted"/>
<dbReference type="Proteomes" id="UP000050272">
    <property type="component" value="Unassembled WGS sequence"/>
</dbReference>
<comment type="caution">
    <text evidence="1">The sequence shown here is derived from an EMBL/GenBank/DDBJ whole genome shotgun (WGS) entry which is preliminary data.</text>
</comment>
<accession>A0ABR5MWG7</accession>